<evidence type="ECO:0000313" key="2">
    <source>
        <dbReference type="Proteomes" id="UP001552594"/>
    </source>
</evidence>
<accession>A0ABV3K345</accession>
<dbReference type="EMBL" id="JBFAUK010000022">
    <property type="protein sequence ID" value="MEV5509572.1"/>
    <property type="molecule type" value="Genomic_DNA"/>
</dbReference>
<sequence length="96" mass="10727">MAFLRHHAEARDWVVRAALYDTAPITTTCTDREAWPKVERLVEGWEVRGVVAGSEDEIACHPPAKAQLRTWLIANRAFAAYFPASAGQNPTLTHLQ</sequence>
<proteinExistence type="predicted"/>
<organism evidence="1 2">
    <name type="scientific">Streptomyces orinoci</name>
    <name type="common">Streptoverticillium orinoci</name>
    <dbReference type="NCBI Taxonomy" id="67339"/>
    <lineage>
        <taxon>Bacteria</taxon>
        <taxon>Bacillati</taxon>
        <taxon>Actinomycetota</taxon>
        <taxon>Actinomycetes</taxon>
        <taxon>Kitasatosporales</taxon>
        <taxon>Streptomycetaceae</taxon>
        <taxon>Streptomyces</taxon>
    </lineage>
</organism>
<keyword evidence="2" id="KW-1185">Reference proteome</keyword>
<gene>
    <name evidence="1" type="ORF">AB0L16_24570</name>
</gene>
<evidence type="ECO:0000313" key="1">
    <source>
        <dbReference type="EMBL" id="MEV5509572.1"/>
    </source>
</evidence>
<name>A0ABV3K345_STRON</name>
<dbReference type="RefSeq" id="WP_153068706.1">
    <property type="nucleotide sequence ID" value="NZ_JBFAUK010000022.1"/>
</dbReference>
<protein>
    <submittedName>
        <fullName evidence="1">Uncharacterized protein</fullName>
    </submittedName>
</protein>
<comment type="caution">
    <text evidence="1">The sequence shown here is derived from an EMBL/GenBank/DDBJ whole genome shotgun (WGS) entry which is preliminary data.</text>
</comment>
<reference evidence="1 2" key="1">
    <citation type="submission" date="2024-06" db="EMBL/GenBank/DDBJ databases">
        <title>The Natural Products Discovery Center: Release of the First 8490 Sequenced Strains for Exploring Actinobacteria Biosynthetic Diversity.</title>
        <authorList>
            <person name="Kalkreuter E."/>
            <person name="Kautsar S.A."/>
            <person name="Yang D."/>
            <person name="Bader C.D."/>
            <person name="Teijaro C.N."/>
            <person name="Fluegel L."/>
            <person name="Davis C.M."/>
            <person name="Simpson J.R."/>
            <person name="Lauterbach L."/>
            <person name="Steele A.D."/>
            <person name="Gui C."/>
            <person name="Meng S."/>
            <person name="Li G."/>
            <person name="Viehrig K."/>
            <person name="Ye F."/>
            <person name="Su P."/>
            <person name="Kiefer A.F."/>
            <person name="Nichols A."/>
            <person name="Cepeda A.J."/>
            <person name="Yan W."/>
            <person name="Fan B."/>
            <person name="Jiang Y."/>
            <person name="Adhikari A."/>
            <person name="Zheng C.-J."/>
            <person name="Schuster L."/>
            <person name="Cowan T.M."/>
            <person name="Smanski M.J."/>
            <person name="Chevrette M.G."/>
            <person name="De Carvalho L.P.S."/>
            <person name="Shen B."/>
        </authorList>
    </citation>
    <scope>NUCLEOTIDE SEQUENCE [LARGE SCALE GENOMIC DNA]</scope>
    <source>
        <strain evidence="1 2">NPDC052347</strain>
    </source>
</reference>
<dbReference type="Proteomes" id="UP001552594">
    <property type="component" value="Unassembled WGS sequence"/>
</dbReference>